<evidence type="ECO:0000313" key="2">
    <source>
        <dbReference type="EMBL" id="TGN65436.1"/>
    </source>
</evidence>
<gene>
    <name evidence="2" type="ORF">EXE59_16815</name>
</gene>
<dbReference type="OrthoDB" id="214902at2"/>
<dbReference type="AlphaFoldDB" id="A0A4Z1CCL5"/>
<protein>
    <submittedName>
        <fullName evidence="2">TfoX family protein</fullName>
    </submittedName>
</protein>
<sequence>MAYDEVLARRISDLLEGEPGVTSKKMFGGLGYLVGGHMAVAAASSGALMVRADPADCEAWADGEAIKPMEMRGRPMAGWLLVDIAAVADDDELGQWVHRGVRFVRTLPPKPPSP</sequence>
<dbReference type="EMBL" id="SRRO01000001">
    <property type="protein sequence ID" value="TGN65436.1"/>
    <property type="molecule type" value="Genomic_DNA"/>
</dbReference>
<accession>A0A4Z1CCL5</accession>
<feature type="domain" description="TfoX N-terminal" evidence="1">
    <location>
        <begin position="14"/>
        <end position="103"/>
    </location>
</feature>
<dbReference type="Gene3D" id="3.30.1460.30">
    <property type="entry name" value="YgaC/TfoX-N like chaperone"/>
    <property type="match status" value="1"/>
</dbReference>
<proteinExistence type="predicted"/>
<dbReference type="InterPro" id="IPR007076">
    <property type="entry name" value="TfoX_N"/>
</dbReference>
<dbReference type="Pfam" id="PF04993">
    <property type="entry name" value="TfoX_N"/>
    <property type="match status" value="1"/>
</dbReference>
<dbReference type="RefSeq" id="WP_135839931.1">
    <property type="nucleotide sequence ID" value="NZ_SRRO01000001.1"/>
</dbReference>
<dbReference type="Proteomes" id="UP000297496">
    <property type="component" value="Unassembled WGS sequence"/>
</dbReference>
<organism evidence="2 3">
    <name type="scientific">Nocardioides eburneiflavus</name>
    <dbReference type="NCBI Taxonomy" id="2518372"/>
    <lineage>
        <taxon>Bacteria</taxon>
        <taxon>Bacillati</taxon>
        <taxon>Actinomycetota</taxon>
        <taxon>Actinomycetes</taxon>
        <taxon>Propionibacteriales</taxon>
        <taxon>Nocardioidaceae</taxon>
        <taxon>Nocardioides</taxon>
    </lineage>
</organism>
<dbReference type="SUPFAM" id="SSF159894">
    <property type="entry name" value="YgaC/TfoX-N like"/>
    <property type="match status" value="1"/>
</dbReference>
<reference evidence="2 3" key="1">
    <citation type="submission" date="2019-04" db="EMBL/GenBank/DDBJ databases">
        <title>Three New Species of Nocardioides, Nocardioides euryhalodurans sp. nov., Nocardioides seonyuensis sp. nov. and Nocardioides eburneoflavus sp. nov. Isolated from Soil.</title>
        <authorList>
            <person name="Roh S.G."/>
            <person name="Lee C."/>
            <person name="Kim M.-K."/>
            <person name="Kim S.B."/>
        </authorList>
    </citation>
    <scope>NUCLEOTIDE SEQUENCE [LARGE SCALE GENOMIC DNA]</scope>
    <source>
        <strain evidence="2 3">MMS17-SY213</strain>
    </source>
</reference>
<keyword evidence="3" id="KW-1185">Reference proteome</keyword>
<name>A0A4Z1CCL5_9ACTN</name>
<comment type="caution">
    <text evidence="2">The sequence shown here is derived from an EMBL/GenBank/DDBJ whole genome shotgun (WGS) entry which is preliminary data.</text>
</comment>
<evidence type="ECO:0000313" key="3">
    <source>
        <dbReference type="Proteomes" id="UP000297496"/>
    </source>
</evidence>
<evidence type="ECO:0000259" key="1">
    <source>
        <dbReference type="Pfam" id="PF04993"/>
    </source>
</evidence>